<keyword evidence="10 14" id="KW-0573">Peptidoglycan synthesis</keyword>
<dbReference type="Pfam" id="PF02875">
    <property type="entry name" value="Mur_ligase_C"/>
    <property type="match status" value="1"/>
</dbReference>
<dbReference type="InterPro" id="IPR005758">
    <property type="entry name" value="UDP-N-AcMur_Ala_ligase_MurC"/>
</dbReference>
<evidence type="ECO:0000259" key="17">
    <source>
        <dbReference type="Pfam" id="PF08245"/>
    </source>
</evidence>
<dbReference type="SUPFAM" id="SSF53244">
    <property type="entry name" value="MurD-like peptide ligases, peptide-binding domain"/>
    <property type="match status" value="1"/>
</dbReference>
<comment type="subcellular location">
    <subcellularLocation>
        <location evidence="1 14">Cytoplasm</location>
    </subcellularLocation>
</comment>
<evidence type="ECO:0000256" key="5">
    <source>
        <dbReference type="ARBA" id="ARBA00022598"/>
    </source>
</evidence>
<feature type="domain" description="Mur ligase C-terminal" evidence="16">
    <location>
        <begin position="333"/>
        <end position="459"/>
    </location>
</feature>
<evidence type="ECO:0000256" key="9">
    <source>
        <dbReference type="ARBA" id="ARBA00022960"/>
    </source>
</evidence>
<keyword evidence="12 14" id="KW-0961">Cell wall biogenesis/degradation</keyword>
<evidence type="ECO:0000313" key="19">
    <source>
        <dbReference type="Proteomes" id="UP001240483"/>
    </source>
</evidence>
<comment type="pathway">
    <text evidence="2 14">Cell wall biogenesis; peptidoglycan biosynthesis.</text>
</comment>
<keyword evidence="9 14" id="KW-0133">Cell shape</keyword>
<accession>A0AAP4FD56</accession>
<dbReference type="InterPro" id="IPR013221">
    <property type="entry name" value="Mur_ligase_cen"/>
</dbReference>
<dbReference type="SUPFAM" id="SSF53623">
    <property type="entry name" value="MurD-like peptide ligases, catalytic domain"/>
    <property type="match status" value="1"/>
</dbReference>
<evidence type="ECO:0000256" key="12">
    <source>
        <dbReference type="ARBA" id="ARBA00023316"/>
    </source>
</evidence>
<evidence type="ECO:0000256" key="11">
    <source>
        <dbReference type="ARBA" id="ARBA00023306"/>
    </source>
</evidence>
<dbReference type="InterPro" id="IPR004101">
    <property type="entry name" value="Mur_ligase_C"/>
</dbReference>
<evidence type="ECO:0000256" key="10">
    <source>
        <dbReference type="ARBA" id="ARBA00022984"/>
    </source>
</evidence>
<dbReference type="PANTHER" id="PTHR43445:SF3">
    <property type="entry name" value="UDP-N-ACETYLMURAMATE--L-ALANINE LIGASE"/>
    <property type="match status" value="1"/>
</dbReference>
<dbReference type="GO" id="GO:0008763">
    <property type="term" value="F:UDP-N-acetylmuramate-L-alanine ligase activity"/>
    <property type="evidence" value="ECO:0007669"/>
    <property type="project" value="UniProtKB-UniRule"/>
</dbReference>
<evidence type="ECO:0000256" key="13">
    <source>
        <dbReference type="ARBA" id="ARBA00047833"/>
    </source>
</evidence>
<evidence type="ECO:0000256" key="6">
    <source>
        <dbReference type="ARBA" id="ARBA00022618"/>
    </source>
</evidence>
<dbReference type="GO" id="GO:0071555">
    <property type="term" value="P:cell wall organization"/>
    <property type="evidence" value="ECO:0007669"/>
    <property type="project" value="UniProtKB-KW"/>
</dbReference>
<dbReference type="GO" id="GO:0008360">
    <property type="term" value="P:regulation of cell shape"/>
    <property type="evidence" value="ECO:0007669"/>
    <property type="project" value="UniProtKB-KW"/>
</dbReference>
<sequence>MTASGSDARSEGRSIEDLSLRDLGPVHFLGIGGVGVSAVARLYLAAGVEVSGTDAKDLPVLRELEAAGARTFVGFKPRHVEGAETIVMSSAIRDDNPELVDARERGLRVLHRSEGLALLMKGREAVTVAGTHGKTTTSSMITTMLTKLGADPSFAVGATVGGLGTNAAAGGGDVFVAEADESDGSFLNYEPSIAVVTNIEPDHLDHYGTPEAVAEAFEKHVQRVPEDGAVVVCLDDAGAAELAQKVSAYGHGPKVVGYGFTPDADVRVSRMQPQGTGMTAKVTTRNGVAQLSLPFPGAHNVLNASAAIAVGVLLGFAPQECADALADFKGASRRFDFKGEARGVRVYDDYAHHPTEVTAALGAARDVAEEGRVHAVFQPHLFSRTRDFAHGFADAVSLADTVTLLPIYPAREDPIPGVTTQLIADHVGVEHALVDAEDVPARMAELARPGDVILTLGAGDVTALGPQIVEEIAEHGFDDAESGESYNG</sequence>
<organism evidence="18 19">
    <name type="scientific">Pseudoglutamicibacter cumminsii</name>
    <dbReference type="NCBI Taxonomy" id="156979"/>
    <lineage>
        <taxon>Bacteria</taxon>
        <taxon>Bacillati</taxon>
        <taxon>Actinomycetota</taxon>
        <taxon>Actinomycetes</taxon>
        <taxon>Micrococcales</taxon>
        <taxon>Micrococcaceae</taxon>
        <taxon>Pseudoglutamicibacter</taxon>
    </lineage>
</organism>
<dbReference type="GO" id="GO:0005737">
    <property type="term" value="C:cytoplasm"/>
    <property type="evidence" value="ECO:0007669"/>
    <property type="project" value="UniProtKB-SubCell"/>
</dbReference>
<comment type="catalytic activity">
    <reaction evidence="13 14">
        <text>UDP-N-acetyl-alpha-D-muramate + L-alanine + ATP = UDP-N-acetyl-alpha-D-muramoyl-L-alanine + ADP + phosphate + H(+)</text>
        <dbReference type="Rhea" id="RHEA:23372"/>
        <dbReference type="ChEBI" id="CHEBI:15378"/>
        <dbReference type="ChEBI" id="CHEBI:30616"/>
        <dbReference type="ChEBI" id="CHEBI:43474"/>
        <dbReference type="ChEBI" id="CHEBI:57972"/>
        <dbReference type="ChEBI" id="CHEBI:70757"/>
        <dbReference type="ChEBI" id="CHEBI:83898"/>
        <dbReference type="ChEBI" id="CHEBI:456216"/>
        <dbReference type="EC" id="6.3.2.8"/>
    </reaction>
</comment>
<gene>
    <name evidence="14 18" type="primary">murC</name>
    <name evidence="18" type="ORF">QP116_01785</name>
</gene>
<dbReference type="EC" id="6.3.2.8" evidence="3 14"/>
<evidence type="ECO:0000313" key="18">
    <source>
        <dbReference type="EMBL" id="MDK6274484.1"/>
    </source>
</evidence>
<feature type="domain" description="Mur ligase N-terminal catalytic" evidence="15">
    <location>
        <begin position="26"/>
        <end position="122"/>
    </location>
</feature>
<keyword evidence="5 14" id="KW-0436">Ligase</keyword>
<dbReference type="Proteomes" id="UP001240483">
    <property type="component" value="Unassembled WGS sequence"/>
</dbReference>
<keyword evidence="8 14" id="KW-0067">ATP-binding</keyword>
<evidence type="ECO:0000256" key="1">
    <source>
        <dbReference type="ARBA" id="ARBA00004496"/>
    </source>
</evidence>
<dbReference type="HAMAP" id="MF_00046">
    <property type="entry name" value="MurC"/>
    <property type="match status" value="1"/>
</dbReference>
<keyword evidence="11 14" id="KW-0131">Cell cycle</keyword>
<dbReference type="RefSeq" id="WP_285332439.1">
    <property type="nucleotide sequence ID" value="NZ_JASODW010000001.1"/>
</dbReference>
<evidence type="ECO:0000256" key="14">
    <source>
        <dbReference type="HAMAP-Rule" id="MF_00046"/>
    </source>
</evidence>
<dbReference type="InterPro" id="IPR050061">
    <property type="entry name" value="MurCDEF_pg_biosynth"/>
</dbReference>
<dbReference type="InterPro" id="IPR000713">
    <property type="entry name" value="Mur_ligase_N"/>
</dbReference>
<dbReference type="Pfam" id="PF08245">
    <property type="entry name" value="Mur_ligase_M"/>
    <property type="match status" value="1"/>
</dbReference>
<dbReference type="Gene3D" id="3.40.50.720">
    <property type="entry name" value="NAD(P)-binding Rossmann-like Domain"/>
    <property type="match status" value="1"/>
</dbReference>
<evidence type="ECO:0000256" key="8">
    <source>
        <dbReference type="ARBA" id="ARBA00022840"/>
    </source>
</evidence>
<evidence type="ECO:0000259" key="15">
    <source>
        <dbReference type="Pfam" id="PF01225"/>
    </source>
</evidence>
<dbReference type="Gene3D" id="3.40.1190.10">
    <property type="entry name" value="Mur-like, catalytic domain"/>
    <property type="match status" value="1"/>
</dbReference>
<dbReference type="GO" id="GO:0009252">
    <property type="term" value="P:peptidoglycan biosynthetic process"/>
    <property type="evidence" value="ECO:0007669"/>
    <property type="project" value="UniProtKB-UniRule"/>
</dbReference>
<protein>
    <recommendedName>
        <fullName evidence="3 14">UDP-N-acetylmuramate--L-alanine ligase</fullName>
        <ecNumber evidence="3 14">6.3.2.8</ecNumber>
    </recommendedName>
    <alternativeName>
        <fullName evidence="14">UDP-N-acetylmuramoyl-L-alanine synthetase</fullName>
    </alternativeName>
</protein>
<dbReference type="InterPro" id="IPR036615">
    <property type="entry name" value="Mur_ligase_C_dom_sf"/>
</dbReference>
<reference evidence="18" key="1">
    <citation type="submission" date="2023-05" db="EMBL/GenBank/DDBJ databases">
        <title>Cataloging the Phylogenetic Diversity of Human Bladder Bacteria.</title>
        <authorList>
            <person name="Du J."/>
        </authorList>
    </citation>
    <scope>NUCLEOTIDE SEQUENCE</scope>
    <source>
        <strain evidence="18">UMB9978</strain>
    </source>
</reference>
<keyword evidence="7 14" id="KW-0547">Nucleotide-binding</keyword>
<dbReference type="Pfam" id="PF01225">
    <property type="entry name" value="Mur_ligase"/>
    <property type="match status" value="1"/>
</dbReference>
<dbReference type="InterPro" id="IPR036565">
    <property type="entry name" value="Mur-like_cat_sf"/>
</dbReference>
<dbReference type="PANTHER" id="PTHR43445">
    <property type="entry name" value="UDP-N-ACETYLMURAMATE--L-ALANINE LIGASE-RELATED"/>
    <property type="match status" value="1"/>
</dbReference>
<proteinExistence type="inferred from homology"/>
<evidence type="ECO:0000256" key="3">
    <source>
        <dbReference type="ARBA" id="ARBA00012211"/>
    </source>
</evidence>
<evidence type="ECO:0000256" key="4">
    <source>
        <dbReference type="ARBA" id="ARBA00022490"/>
    </source>
</evidence>
<name>A0AAP4FD56_9MICC</name>
<dbReference type="Gene3D" id="3.90.190.20">
    <property type="entry name" value="Mur ligase, C-terminal domain"/>
    <property type="match status" value="1"/>
</dbReference>
<feature type="domain" description="Mur ligase central" evidence="17">
    <location>
        <begin position="128"/>
        <end position="310"/>
    </location>
</feature>
<evidence type="ECO:0000256" key="7">
    <source>
        <dbReference type="ARBA" id="ARBA00022741"/>
    </source>
</evidence>
<dbReference type="EMBL" id="JASODW010000001">
    <property type="protein sequence ID" value="MDK6274484.1"/>
    <property type="molecule type" value="Genomic_DNA"/>
</dbReference>
<evidence type="ECO:0000256" key="2">
    <source>
        <dbReference type="ARBA" id="ARBA00004752"/>
    </source>
</evidence>
<dbReference type="GO" id="GO:0005524">
    <property type="term" value="F:ATP binding"/>
    <property type="evidence" value="ECO:0007669"/>
    <property type="project" value="UniProtKB-UniRule"/>
</dbReference>
<keyword evidence="4 14" id="KW-0963">Cytoplasm</keyword>
<comment type="function">
    <text evidence="14">Cell wall formation.</text>
</comment>
<feature type="binding site" evidence="14">
    <location>
        <begin position="130"/>
        <end position="136"/>
    </location>
    <ligand>
        <name>ATP</name>
        <dbReference type="ChEBI" id="CHEBI:30616"/>
    </ligand>
</feature>
<dbReference type="GO" id="GO:0051301">
    <property type="term" value="P:cell division"/>
    <property type="evidence" value="ECO:0007669"/>
    <property type="project" value="UniProtKB-KW"/>
</dbReference>
<dbReference type="AlphaFoldDB" id="A0AAP4FD56"/>
<dbReference type="SUPFAM" id="SSF51984">
    <property type="entry name" value="MurCD N-terminal domain"/>
    <property type="match status" value="1"/>
</dbReference>
<keyword evidence="6 14" id="KW-0132">Cell division</keyword>
<comment type="caution">
    <text evidence="18">The sequence shown here is derived from an EMBL/GenBank/DDBJ whole genome shotgun (WGS) entry which is preliminary data.</text>
</comment>
<comment type="similarity">
    <text evidence="14">Belongs to the MurCDEF family.</text>
</comment>
<dbReference type="NCBIfam" id="TIGR01082">
    <property type="entry name" value="murC"/>
    <property type="match status" value="1"/>
</dbReference>
<evidence type="ECO:0000259" key="16">
    <source>
        <dbReference type="Pfam" id="PF02875"/>
    </source>
</evidence>